<reference evidence="1" key="1">
    <citation type="journal article" date="2020" name="mSystems">
        <title>Genome- and Community-Level Interaction Insights into Carbon Utilization and Element Cycling Functions of Hydrothermarchaeota in Hydrothermal Sediment.</title>
        <authorList>
            <person name="Zhou Z."/>
            <person name="Liu Y."/>
            <person name="Xu W."/>
            <person name="Pan J."/>
            <person name="Luo Z.H."/>
            <person name="Li M."/>
        </authorList>
    </citation>
    <scope>NUCLEOTIDE SEQUENCE [LARGE SCALE GENOMIC DNA]</scope>
    <source>
        <strain evidence="1">SpSt-508</strain>
    </source>
</reference>
<accession>A0A7C4QLS4</accession>
<proteinExistence type="predicted"/>
<sequence length="257" mass="28765">MGLPELDDAYRKAAECDRIAQLYFGMLRSAVESASTTRLERAREYGDYLLGLSIKARKAVEQVRQQLLHAHDARREYRSCRTPHPTSARLRVHTLAHDAVVAWSEHLAHILRCSWYATERDPATFSEGMRELQADLAALGEPTWTPADLEVEWTAARRLTAGPAPGPAAEAKTSDTDTRGHLEIATVARGIRNDLARDLFLAQCAAEAEGRSIAAVNREFRRKKQGKLGKTATEQRKAFNSISKTALRARRKLRRGH</sequence>
<evidence type="ECO:0000313" key="1">
    <source>
        <dbReference type="EMBL" id="HGT37704.1"/>
    </source>
</evidence>
<dbReference type="AlphaFoldDB" id="A0A7C4QLS4"/>
<dbReference type="EMBL" id="DSVQ01000001">
    <property type="protein sequence ID" value="HGT37704.1"/>
    <property type="molecule type" value="Genomic_DNA"/>
</dbReference>
<name>A0A7C4QLS4_9PLAN</name>
<protein>
    <submittedName>
        <fullName evidence="1">Uncharacterized protein</fullName>
    </submittedName>
</protein>
<comment type="caution">
    <text evidence="1">The sequence shown here is derived from an EMBL/GenBank/DDBJ whole genome shotgun (WGS) entry which is preliminary data.</text>
</comment>
<organism evidence="1">
    <name type="scientific">Schlesneria paludicola</name>
    <dbReference type="NCBI Taxonomy" id="360056"/>
    <lineage>
        <taxon>Bacteria</taxon>
        <taxon>Pseudomonadati</taxon>
        <taxon>Planctomycetota</taxon>
        <taxon>Planctomycetia</taxon>
        <taxon>Planctomycetales</taxon>
        <taxon>Planctomycetaceae</taxon>
        <taxon>Schlesneria</taxon>
    </lineage>
</organism>
<gene>
    <name evidence="1" type="ORF">ENS64_00300</name>
</gene>